<dbReference type="PATRIC" id="fig|158500.4.peg.365"/>
<proteinExistence type="predicted"/>
<dbReference type="InterPro" id="IPR029068">
    <property type="entry name" value="Glyas_Bleomycin-R_OHBP_Dase"/>
</dbReference>
<dbReference type="Gene3D" id="3.10.180.10">
    <property type="entry name" value="2,3-Dihydroxybiphenyl 1,2-Dioxygenase, domain 1"/>
    <property type="match status" value="1"/>
</dbReference>
<dbReference type="Pfam" id="PF13669">
    <property type="entry name" value="Glyoxalase_4"/>
    <property type="match status" value="1"/>
</dbReference>
<organism evidence="2 3">
    <name type="scientific">Novosphingobium resinovorum</name>
    <dbReference type="NCBI Taxonomy" id="158500"/>
    <lineage>
        <taxon>Bacteria</taxon>
        <taxon>Pseudomonadati</taxon>
        <taxon>Pseudomonadota</taxon>
        <taxon>Alphaproteobacteria</taxon>
        <taxon>Sphingomonadales</taxon>
        <taxon>Sphingomonadaceae</taxon>
        <taxon>Novosphingobium</taxon>
    </lineage>
</organism>
<dbReference type="eggNOG" id="COG0346">
    <property type="taxonomic scope" value="Bacteria"/>
</dbReference>
<dbReference type="RefSeq" id="WP_036522627.1">
    <property type="nucleotide sequence ID" value="NZ_JFYZ01000001.1"/>
</dbReference>
<reference evidence="2 3" key="1">
    <citation type="submission" date="2014-03" db="EMBL/GenBank/DDBJ databases">
        <title>Whole genome sequence of Novosphingobium resinovorum KF1.</title>
        <authorList>
            <person name="Gan H.M."/>
            <person name="Gan H.Y."/>
            <person name="Chew T.H."/>
            <person name="Savka M.A."/>
        </authorList>
    </citation>
    <scope>NUCLEOTIDE SEQUENCE [LARGE SCALE GENOMIC DNA]</scope>
    <source>
        <strain evidence="2 3">KF1</strain>
    </source>
</reference>
<dbReference type="PROSITE" id="PS51819">
    <property type="entry name" value="VOC"/>
    <property type="match status" value="1"/>
</dbReference>
<gene>
    <name evidence="2" type="ORF">BV97_00356</name>
</gene>
<evidence type="ECO:0000259" key="1">
    <source>
        <dbReference type="PROSITE" id="PS51819"/>
    </source>
</evidence>
<comment type="caution">
    <text evidence="2">The sequence shown here is derived from an EMBL/GenBank/DDBJ whole genome shotgun (WGS) entry which is preliminary data.</text>
</comment>
<dbReference type="AlphaFoldDB" id="A0A031K5Q4"/>
<sequence>MAPLPIRQIAYFVPDVRAAARAHSAAFGSGPYYVADHIALTRAVHRGVERELDHSSAYGQWGEVMIEFCQQNNPGPSAFHDLYPEGSGREGLHHVALFVDNLDAAVADFTGQGATLALDAQMTDGFRYVFLDTIATYGHMLELYEPTDNLKGFYEYVRRKAGDFSKGVTQDIAFG</sequence>
<dbReference type="InterPro" id="IPR037523">
    <property type="entry name" value="VOC_core"/>
</dbReference>
<accession>A0A031K5Q4</accession>
<evidence type="ECO:0000313" key="3">
    <source>
        <dbReference type="Proteomes" id="UP000024329"/>
    </source>
</evidence>
<protein>
    <recommendedName>
        <fullName evidence="1">VOC domain-containing protein</fullName>
    </recommendedName>
</protein>
<dbReference type="SUPFAM" id="SSF54593">
    <property type="entry name" value="Glyoxalase/Bleomycin resistance protein/Dihydroxybiphenyl dioxygenase"/>
    <property type="match status" value="1"/>
</dbReference>
<evidence type="ECO:0000313" key="2">
    <source>
        <dbReference type="EMBL" id="EZP84600.1"/>
    </source>
</evidence>
<dbReference type="STRING" id="158500.BES08_01855"/>
<name>A0A031K5Q4_9SPHN</name>
<dbReference type="Proteomes" id="UP000024329">
    <property type="component" value="Unassembled WGS sequence"/>
</dbReference>
<dbReference type="EMBL" id="JFYZ01000001">
    <property type="protein sequence ID" value="EZP84600.1"/>
    <property type="molecule type" value="Genomic_DNA"/>
</dbReference>
<feature type="domain" description="VOC" evidence="1">
    <location>
        <begin position="5"/>
        <end position="146"/>
    </location>
</feature>